<reference evidence="1" key="1">
    <citation type="submission" date="2019-05" db="EMBL/GenBank/DDBJ databases">
        <title>Metatranscriptomic reconstruction reveals RNA viruses with the potential to shape carbon cycling in soil.</title>
        <authorList>
            <person name="Starr E.P."/>
            <person name="Nuccio E."/>
            <person name="Pett-Ridge J."/>
            <person name="Banfield J.F."/>
            <person name="Firestone M.K."/>
        </authorList>
    </citation>
    <scope>NUCLEOTIDE SEQUENCE</scope>
    <source>
        <strain evidence="1">H1_Bulk_29_scaffold_404</strain>
    </source>
</reference>
<organism evidence="1">
    <name type="scientific">Leviviridae sp</name>
    <dbReference type="NCBI Taxonomy" id="2027243"/>
    <lineage>
        <taxon>Viruses</taxon>
        <taxon>Riboviria</taxon>
        <taxon>Orthornavirae</taxon>
        <taxon>Lenarviricota</taxon>
        <taxon>Leviviricetes</taxon>
        <taxon>Norzivirales</taxon>
        <taxon>Fiersviridae</taxon>
    </lineage>
</organism>
<proteinExistence type="predicted"/>
<evidence type="ECO:0000313" key="1">
    <source>
        <dbReference type="EMBL" id="QDH87517.1"/>
    </source>
</evidence>
<gene>
    <name evidence="1" type="ORF">H1Bulk29404_000002</name>
</gene>
<dbReference type="EMBL" id="MN033433">
    <property type="protein sequence ID" value="QDH87517.1"/>
    <property type="molecule type" value="Genomic_RNA"/>
</dbReference>
<name>A0A514D1N0_9VIRU</name>
<accession>A0A514D1N0</accession>
<protein>
    <submittedName>
        <fullName evidence="1">Uncharacterized protein</fullName>
    </submittedName>
</protein>
<sequence length="130" mass="13673">MFTDPISLTPGASFDAGAVSLPRVSQQGTTSVYQAGPLSVNAGSLLRVTASHQYGRRIRRVLRCDYSDNAGSTLVSGTTAPRSISCYVVFDLPNAGLFNATDQLALFNGLKTTWSASTDALIKKVLGGES</sequence>